<dbReference type="PANTHER" id="PTHR30387:SF2">
    <property type="entry name" value="MANNONATE DEHYDRATASE"/>
    <property type="match status" value="1"/>
</dbReference>
<evidence type="ECO:0000313" key="10">
    <source>
        <dbReference type="EMBL" id="SMP20359.1"/>
    </source>
</evidence>
<dbReference type="SUPFAM" id="SSF51658">
    <property type="entry name" value="Xylose isomerase-like"/>
    <property type="match status" value="1"/>
</dbReference>
<protein>
    <recommendedName>
        <fullName evidence="5 9">Mannonate dehydratase</fullName>
        <ecNumber evidence="5 9">4.2.1.8</ecNumber>
    </recommendedName>
    <alternativeName>
        <fullName evidence="9">D-mannonate hydro-lyase</fullName>
    </alternativeName>
</protein>
<dbReference type="EMBL" id="FXTY01000003">
    <property type="protein sequence ID" value="SMP20359.1"/>
    <property type="molecule type" value="Genomic_DNA"/>
</dbReference>
<evidence type="ECO:0000256" key="5">
    <source>
        <dbReference type="ARBA" id="ARBA00012927"/>
    </source>
</evidence>
<keyword evidence="8 9" id="KW-0456">Lyase</keyword>
<dbReference type="Proteomes" id="UP001157961">
    <property type="component" value="Unassembled WGS sequence"/>
</dbReference>
<keyword evidence="7 9" id="KW-0464">Manganese</keyword>
<sequence length="401" mass="43961">MKQTWRWFGPADPIDIYDLPQVGVQGVVTSLHHIPPGTPWTKSEIRQRQAEIAKPTPQPTGLNWDVVESLPVSEVIKTKGTGYAAHIAAYKESLHNLAGCGIQTVCYNFMPVLDWTRTNLAARMPHGGTAMAFDVVDFALFDLFLLARPSAEDDHSPDIRQAASARFNAMDDTAHASLVNTVVSGLPGANDSWTLADVMTLLDLYKDIDTNQLRANLIDFLSEVVPVAEEHGIRLCCHPDDPPFSLLGLPRVMSTTADYEAVLSAIDSPANGATLCTGSLGVNPEFDIAKFVQRLGSRIHFAHLRNTLRQGPADGDKISFHESMHLEGETDMVVAIRALLQEESRRKSQGRTDWEIPMRPDHGQNILHDLHGDSLPGYPLIGRTRGLAELRGVMAALTANL</sequence>
<dbReference type="PANTHER" id="PTHR30387">
    <property type="entry name" value="MANNONATE DEHYDRATASE"/>
    <property type="match status" value="1"/>
</dbReference>
<comment type="pathway">
    <text evidence="3 9">Carbohydrate metabolism; pentose and glucuronate interconversion.</text>
</comment>
<comment type="similarity">
    <text evidence="4 9">Belongs to the mannonate dehydratase family.</text>
</comment>
<dbReference type="Gene3D" id="3.20.20.150">
    <property type="entry name" value="Divalent-metal-dependent TIM barrel enzymes"/>
    <property type="match status" value="1"/>
</dbReference>
<evidence type="ECO:0000256" key="9">
    <source>
        <dbReference type="HAMAP-Rule" id="MF_00106"/>
    </source>
</evidence>
<evidence type="ECO:0000256" key="4">
    <source>
        <dbReference type="ARBA" id="ARBA00007389"/>
    </source>
</evidence>
<keyword evidence="11" id="KW-1185">Reference proteome</keyword>
<dbReference type="NCBIfam" id="NF003027">
    <property type="entry name" value="PRK03906.1"/>
    <property type="match status" value="1"/>
</dbReference>
<comment type="catalytic activity">
    <reaction evidence="1 9">
        <text>D-mannonate = 2-dehydro-3-deoxy-D-gluconate + H2O</text>
        <dbReference type="Rhea" id="RHEA:20097"/>
        <dbReference type="ChEBI" id="CHEBI:15377"/>
        <dbReference type="ChEBI" id="CHEBI:17767"/>
        <dbReference type="ChEBI" id="CHEBI:57990"/>
        <dbReference type="EC" id="4.2.1.8"/>
    </reaction>
</comment>
<name>A0ABY1NY60_9RHOB</name>
<comment type="cofactor">
    <cofactor evidence="9">
        <name>Fe(2+)</name>
        <dbReference type="ChEBI" id="CHEBI:29033"/>
    </cofactor>
    <cofactor evidence="9">
        <name>Mn(2+)</name>
        <dbReference type="ChEBI" id="CHEBI:29035"/>
    </cofactor>
</comment>
<dbReference type="InterPro" id="IPR036237">
    <property type="entry name" value="Xyl_isomerase-like_sf"/>
</dbReference>
<evidence type="ECO:0000256" key="8">
    <source>
        <dbReference type="ARBA" id="ARBA00023239"/>
    </source>
</evidence>
<dbReference type="EC" id="4.2.1.8" evidence="5 9"/>
<dbReference type="HAMAP" id="MF_00106">
    <property type="entry name" value="UxuA"/>
    <property type="match status" value="1"/>
</dbReference>
<organism evidence="10 11">
    <name type="scientific">Shimia sagamensis</name>
    <dbReference type="NCBI Taxonomy" id="1566352"/>
    <lineage>
        <taxon>Bacteria</taxon>
        <taxon>Pseudomonadati</taxon>
        <taxon>Pseudomonadota</taxon>
        <taxon>Alphaproteobacteria</taxon>
        <taxon>Rhodobacterales</taxon>
        <taxon>Roseobacteraceae</taxon>
    </lineage>
</organism>
<proteinExistence type="inferred from homology"/>
<accession>A0ABY1NY60</accession>
<reference evidence="10 11" key="1">
    <citation type="submission" date="2017-05" db="EMBL/GenBank/DDBJ databases">
        <authorList>
            <person name="Varghese N."/>
            <person name="Submissions S."/>
        </authorList>
    </citation>
    <scope>NUCLEOTIDE SEQUENCE [LARGE SCALE GENOMIC DNA]</scope>
    <source>
        <strain evidence="10 11">DSM 29734</strain>
    </source>
</reference>
<evidence type="ECO:0000256" key="2">
    <source>
        <dbReference type="ARBA" id="ARBA00002713"/>
    </source>
</evidence>
<evidence type="ECO:0000256" key="3">
    <source>
        <dbReference type="ARBA" id="ARBA00004892"/>
    </source>
</evidence>
<dbReference type="RefSeq" id="WP_283425932.1">
    <property type="nucleotide sequence ID" value="NZ_FXTY01000003.1"/>
</dbReference>
<dbReference type="NCBIfam" id="TIGR00695">
    <property type="entry name" value="uxuA"/>
    <property type="match status" value="1"/>
</dbReference>
<comment type="function">
    <text evidence="2 9">Catalyzes the dehydration of D-mannonate.</text>
</comment>
<gene>
    <name evidence="9" type="primary">uxuA</name>
    <name evidence="10" type="ORF">SAMN06265373_103510</name>
</gene>
<dbReference type="InterPro" id="IPR004628">
    <property type="entry name" value="Man_deHydtase"/>
</dbReference>
<dbReference type="Pfam" id="PF03786">
    <property type="entry name" value="UxuA"/>
    <property type="match status" value="1"/>
</dbReference>
<keyword evidence="6 9" id="KW-0408">Iron</keyword>
<evidence type="ECO:0000256" key="1">
    <source>
        <dbReference type="ARBA" id="ARBA00001794"/>
    </source>
</evidence>
<evidence type="ECO:0000256" key="6">
    <source>
        <dbReference type="ARBA" id="ARBA00023004"/>
    </source>
</evidence>
<comment type="caution">
    <text evidence="10">The sequence shown here is derived from an EMBL/GenBank/DDBJ whole genome shotgun (WGS) entry which is preliminary data.</text>
</comment>
<evidence type="ECO:0000313" key="11">
    <source>
        <dbReference type="Proteomes" id="UP001157961"/>
    </source>
</evidence>
<dbReference type="PIRSF" id="PIRSF016049">
    <property type="entry name" value="Man_dehyd"/>
    <property type="match status" value="1"/>
</dbReference>
<evidence type="ECO:0000256" key="7">
    <source>
        <dbReference type="ARBA" id="ARBA00023211"/>
    </source>
</evidence>